<evidence type="ECO:0000313" key="4">
    <source>
        <dbReference type="EMBL" id="SFO99806.1"/>
    </source>
</evidence>
<organism evidence="4 5">
    <name type="scientific">Halolactibacillus halophilus</name>
    <dbReference type="NCBI Taxonomy" id="306540"/>
    <lineage>
        <taxon>Bacteria</taxon>
        <taxon>Bacillati</taxon>
        <taxon>Bacillota</taxon>
        <taxon>Bacilli</taxon>
        <taxon>Bacillales</taxon>
        <taxon>Bacillaceae</taxon>
        <taxon>Halolactibacillus</taxon>
    </lineage>
</organism>
<dbReference type="PANTHER" id="PTHR37313:SF2">
    <property type="entry name" value="UPF0749 PROTEIN YLXX"/>
    <property type="match status" value="1"/>
</dbReference>
<sequence>MHVSGKHVILSLVLFVFGYLVAVSYEQAQNLLEDEEVSVEEWDRAFYYRQQLIDFEERNHALEQQINDLRVELLQTETSLSEEQQNLMSAVDLKRELQAYVGELAIEGPGVFITLNDQDYVPDRANVNDYIVHDRHVQLVINELLSAGAEAIEINGQRLLHNSHVFCVGPVITVDGTTYPAPFTIEAIGNPDTLLQSLELDQGVIDQLVNERIEVEYGEKHVEMTPQ</sequence>
<name>A0A1I5LSM2_9BACI</name>
<gene>
    <name evidence="3" type="primary">ylxW</name>
    <name evidence="3" type="ORF">HHA03_02250</name>
    <name evidence="4" type="ORF">SAMN05421839_102201</name>
</gene>
<accession>A0A1I5LSM2</accession>
<reference evidence="3 6" key="2">
    <citation type="submission" date="2019-07" db="EMBL/GenBank/DDBJ databases">
        <title>Whole genome shotgun sequence of Halolactibacillus halophilus NBRC 100868.</title>
        <authorList>
            <person name="Hosoyama A."/>
            <person name="Uohara A."/>
            <person name="Ohji S."/>
            <person name="Ichikawa N."/>
        </authorList>
    </citation>
    <scope>NUCLEOTIDE SEQUENCE [LARGE SCALE GENOMIC DNA]</scope>
    <source>
        <strain evidence="3 6">NBRC 100868</strain>
    </source>
</reference>
<protein>
    <submittedName>
        <fullName evidence="3">UPF0749 protein YlxW</fullName>
    </submittedName>
    <submittedName>
        <fullName evidence="4">Uncharacterized conserved protein YlxW, UPF0749 family</fullName>
    </submittedName>
</protein>
<evidence type="ECO:0000256" key="2">
    <source>
        <dbReference type="SAM" id="Coils"/>
    </source>
</evidence>
<reference evidence="4 5" key="1">
    <citation type="submission" date="2016-10" db="EMBL/GenBank/DDBJ databases">
        <authorList>
            <person name="de Groot N.N."/>
        </authorList>
    </citation>
    <scope>NUCLEOTIDE SEQUENCE [LARGE SCALE GENOMIC DNA]</scope>
    <source>
        <strain evidence="4 5">DSM 17073</strain>
    </source>
</reference>
<dbReference type="EMBL" id="FOXC01000002">
    <property type="protein sequence ID" value="SFO99806.1"/>
    <property type="molecule type" value="Genomic_DNA"/>
</dbReference>
<dbReference type="AlphaFoldDB" id="A0A1I5LSM2"/>
<dbReference type="Proteomes" id="UP000321547">
    <property type="component" value="Unassembled WGS sequence"/>
</dbReference>
<dbReference type="InterPro" id="IPR010273">
    <property type="entry name" value="DUF881"/>
</dbReference>
<dbReference type="RefSeq" id="WP_089829894.1">
    <property type="nucleotide sequence ID" value="NZ_BJWI01000002.1"/>
</dbReference>
<proteinExistence type="inferred from homology"/>
<evidence type="ECO:0000313" key="3">
    <source>
        <dbReference type="EMBL" id="GEM00693.1"/>
    </source>
</evidence>
<dbReference type="PANTHER" id="PTHR37313">
    <property type="entry name" value="UPF0749 PROTEIN RV1825"/>
    <property type="match status" value="1"/>
</dbReference>
<dbReference type="Gene3D" id="3.30.70.1880">
    <property type="entry name" value="Protein of unknown function DUF881"/>
    <property type="match status" value="1"/>
</dbReference>
<dbReference type="OrthoDB" id="9776196at2"/>
<dbReference type="Pfam" id="PF05949">
    <property type="entry name" value="DUF881"/>
    <property type="match status" value="1"/>
</dbReference>
<evidence type="ECO:0000313" key="6">
    <source>
        <dbReference type="Proteomes" id="UP000321547"/>
    </source>
</evidence>
<keyword evidence="6" id="KW-1185">Reference proteome</keyword>
<comment type="similarity">
    <text evidence="1">Belongs to the UPF0749 family.</text>
</comment>
<feature type="coiled-coil region" evidence="2">
    <location>
        <begin position="25"/>
        <end position="86"/>
    </location>
</feature>
<keyword evidence="2" id="KW-0175">Coiled coil</keyword>
<evidence type="ECO:0000256" key="1">
    <source>
        <dbReference type="ARBA" id="ARBA00009108"/>
    </source>
</evidence>
<dbReference type="STRING" id="306540.SAMN05421839_102201"/>
<dbReference type="EMBL" id="BJWI01000002">
    <property type="protein sequence ID" value="GEM00693.1"/>
    <property type="molecule type" value="Genomic_DNA"/>
</dbReference>
<evidence type="ECO:0000313" key="5">
    <source>
        <dbReference type="Proteomes" id="UP000242243"/>
    </source>
</evidence>
<dbReference type="Proteomes" id="UP000242243">
    <property type="component" value="Unassembled WGS sequence"/>
</dbReference>